<reference evidence="1 2" key="1">
    <citation type="journal article" date="2018" name="AMB Express">
        <title>Occurrence and significance of pathogenicity and fitness islands in environmental vibrios.</title>
        <authorList>
            <person name="Klein S."/>
            <person name="Pipes S."/>
            <person name="Lovell C.R."/>
        </authorList>
    </citation>
    <scope>NUCLEOTIDE SEQUENCE [LARGE SCALE GENOMIC DNA]</scope>
    <source>
        <strain evidence="1 2">JBS-8-11-1</strain>
    </source>
</reference>
<comment type="caution">
    <text evidence="1">The sequence shown here is derived from an EMBL/GenBank/DDBJ whole genome shotgun (WGS) entry which is preliminary data.</text>
</comment>
<dbReference type="EMBL" id="PKPZ01000020">
    <property type="protein sequence ID" value="RPB35666.1"/>
    <property type="molecule type" value="Genomic_DNA"/>
</dbReference>
<accession>A0AAX1XIF4</accession>
<sequence>MKVKLSSTVPLLTLVNTTFHEPSASLRQAKVGKFDMLKPIAKDDIFKNIITYRKVITVLRTIAFTLEIMLVQRLIRLQ</sequence>
<evidence type="ECO:0000313" key="2">
    <source>
        <dbReference type="Proteomes" id="UP000283878"/>
    </source>
</evidence>
<organism evidence="1 2">
    <name type="scientific">Vibrio diabolicus</name>
    <dbReference type="NCBI Taxonomy" id="50719"/>
    <lineage>
        <taxon>Bacteria</taxon>
        <taxon>Pseudomonadati</taxon>
        <taxon>Pseudomonadota</taxon>
        <taxon>Gammaproteobacteria</taxon>
        <taxon>Vibrionales</taxon>
        <taxon>Vibrionaceae</taxon>
        <taxon>Vibrio</taxon>
        <taxon>Vibrio diabolicus subgroup</taxon>
    </lineage>
</organism>
<proteinExistence type="predicted"/>
<gene>
    <name evidence="1" type="ORF">CYQ91_19625</name>
</gene>
<dbReference type="AlphaFoldDB" id="A0AAX1XIF4"/>
<dbReference type="Proteomes" id="UP000283878">
    <property type="component" value="Unassembled WGS sequence"/>
</dbReference>
<evidence type="ECO:0000313" key="1">
    <source>
        <dbReference type="EMBL" id="RPB35666.1"/>
    </source>
</evidence>
<name>A0AAX1XIF4_9VIBR</name>
<protein>
    <submittedName>
        <fullName evidence="1">Uncharacterized protein</fullName>
    </submittedName>
</protein>